<dbReference type="AlphaFoldDB" id="A0A8X6I7W7"/>
<proteinExistence type="predicted"/>
<evidence type="ECO:0000313" key="2">
    <source>
        <dbReference type="EMBL" id="GFS33843.1"/>
    </source>
</evidence>
<dbReference type="InterPro" id="IPR001584">
    <property type="entry name" value="Integrase_cat-core"/>
</dbReference>
<dbReference type="InterPro" id="IPR012337">
    <property type="entry name" value="RNaseH-like_sf"/>
</dbReference>
<comment type="caution">
    <text evidence="2">The sequence shown here is derived from an EMBL/GenBank/DDBJ whole genome shotgun (WGS) entry which is preliminary data.</text>
</comment>
<name>A0A8X6I7W7_9ARAC</name>
<dbReference type="Gene3D" id="3.30.420.10">
    <property type="entry name" value="Ribonuclease H-like superfamily/Ribonuclease H"/>
    <property type="match status" value="1"/>
</dbReference>
<protein>
    <submittedName>
        <fullName evidence="2">Transposon Ty3-I Gag-Pol polyprotein</fullName>
    </submittedName>
</protein>
<evidence type="ECO:0000313" key="3">
    <source>
        <dbReference type="Proteomes" id="UP000886998"/>
    </source>
</evidence>
<dbReference type="Gene3D" id="1.10.340.70">
    <property type="match status" value="1"/>
</dbReference>
<organism evidence="2 3">
    <name type="scientific">Trichonephila inaurata madagascariensis</name>
    <dbReference type="NCBI Taxonomy" id="2747483"/>
    <lineage>
        <taxon>Eukaryota</taxon>
        <taxon>Metazoa</taxon>
        <taxon>Ecdysozoa</taxon>
        <taxon>Arthropoda</taxon>
        <taxon>Chelicerata</taxon>
        <taxon>Arachnida</taxon>
        <taxon>Araneae</taxon>
        <taxon>Araneomorphae</taxon>
        <taxon>Entelegynae</taxon>
        <taxon>Araneoidea</taxon>
        <taxon>Nephilidae</taxon>
        <taxon>Trichonephila</taxon>
        <taxon>Trichonephila inaurata</taxon>
    </lineage>
</organism>
<evidence type="ECO:0000259" key="1">
    <source>
        <dbReference type="PROSITE" id="PS50994"/>
    </source>
</evidence>
<keyword evidence="3" id="KW-1185">Reference proteome</keyword>
<dbReference type="Proteomes" id="UP000886998">
    <property type="component" value="Unassembled WGS sequence"/>
</dbReference>
<dbReference type="Pfam" id="PF00665">
    <property type="entry name" value="rve"/>
    <property type="match status" value="1"/>
</dbReference>
<reference evidence="2" key="1">
    <citation type="submission" date="2020-08" db="EMBL/GenBank/DDBJ databases">
        <title>Multicomponent nature underlies the extraordinary mechanical properties of spider dragline silk.</title>
        <authorList>
            <person name="Kono N."/>
            <person name="Nakamura H."/>
            <person name="Mori M."/>
            <person name="Yoshida Y."/>
            <person name="Ohtoshi R."/>
            <person name="Malay A.D."/>
            <person name="Moran D.A.P."/>
            <person name="Tomita M."/>
            <person name="Numata K."/>
            <person name="Arakawa K."/>
        </authorList>
    </citation>
    <scope>NUCLEOTIDE SEQUENCE</scope>
</reference>
<dbReference type="FunFam" id="3.30.420.10:FF:000032">
    <property type="entry name" value="Retrovirus-related Pol polyprotein from transposon 297-like Protein"/>
    <property type="match status" value="1"/>
</dbReference>
<dbReference type="EMBL" id="BMAV01024541">
    <property type="protein sequence ID" value="GFS33843.1"/>
    <property type="molecule type" value="Genomic_DNA"/>
</dbReference>
<dbReference type="GO" id="GO:0003676">
    <property type="term" value="F:nucleic acid binding"/>
    <property type="evidence" value="ECO:0007669"/>
    <property type="project" value="InterPro"/>
</dbReference>
<dbReference type="PANTHER" id="PTHR38681">
    <property type="entry name" value="RETROVIRUS-RELATED POL POLYPROTEIN FROM TRANSPOSON 412-LIKE PROTEIN-RELATED"/>
    <property type="match status" value="1"/>
</dbReference>
<gene>
    <name evidence="2" type="primary">TY3B-I_816</name>
    <name evidence="2" type="ORF">TNIN_104581</name>
</gene>
<dbReference type="PANTHER" id="PTHR38681:SF1">
    <property type="entry name" value="RETROVIRUS-RELATED POL POLYPROTEIN FROM TRANSPOSON 412-LIKE PROTEIN"/>
    <property type="match status" value="1"/>
</dbReference>
<dbReference type="InterPro" id="IPR041588">
    <property type="entry name" value="Integrase_H2C2"/>
</dbReference>
<dbReference type="Pfam" id="PF17921">
    <property type="entry name" value="Integrase_H2C2"/>
    <property type="match status" value="1"/>
</dbReference>
<feature type="domain" description="Integrase catalytic" evidence="1">
    <location>
        <begin position="114"/>
        <end position="281"/>
    </location>
</feature>
<dbReference type="GO" id="GO:0015074">
    <property type="term" value="P:DNA integration"/>
    <property type="evidence" value="ECO:0007669"/>
    <property type="project" value="InterPro"/>
</dbReference>
<dbReference type="InterPro" id="IPR036397">
    <property type="entry name" value="RNaseH_sf"/>
</dbReference>
<dbReference type="SUPFAM" id="SSF53098">
    <property type="entry name" value="Ribonuclease H-like"/>
    <property type="match status" value="1"/>
</dbReference>
<sequence>MQQGDDELKALLSATNPTLQLKQLRMPGSTTEIYCDISTGTVRPYVPHALRRNVFLAVHNLSQTGIRATAKLISKRFVWTFMNKDIRSWTRSCIPCQRVKIKRHTNSALGYFKVSDARFHHLHLDIIGPLPPSQGFSYCFTAIDRFSSWPEAYPISDMTAETVAATVIYEWIPRFGVPGLITTDQGHQFESHLSRELCACLGISKVRATPYHLSSNGLVEHTHRSLKSALMAHTTPRWIQVLPFVLLGLRSVIKEDINATAAKLVYGTTIHIPSDFCQDRGTNNVSEFVQQLKQTMHNLKPVPTSSHGRKTVFVHPELFQCTHVFLRHDALRKPLHLPTMDLSL</sequence>
<accession>A0A8X6I7W7</accession>
<dbReference type="OrthoDB" id="6514696at2759"/>
<dbReference type="PROSITE" id="PS50994">
    <property type="entry name" value="INTEGRASE"/>
    <property type="match status" value="1"/>
</dbReference>